<dbReference type="AlphaFoldDB" id="A0A4U8QFA4"/>
<organism evidence="5 6">
    <name type="scientific">Robinsoniella peoriensis</name>
    <dbReference type="NCBI Taxonomy" id="180332"/>
    <lineage>
        <taxon>Bacteria</taxon>
        <taxon>Bacillati</taxon>
        <taxon>Bacillota</taxon>
        <taxon>Clostridia</taxon>
        <taxon>Lachnospirales</taxon>
        <taxon>Lachnospiraceae</taxon>
        <taxon>Robinsoniella</taxon>
    </lineage>
</organism>
<reference evidence="5 6" key="1">
    <citation type="journal article" date="2019" name="Anaerobe">
        <title>Detection of Robinsoniella peoriensis in multiple bone samples of a trauma patient.</title>
        <authorList>
            <person name="Schrottner P."/>
            <person name="Hartwich K."/>
            <person name="Bunk B."/>
            <person name="Schober I."/>
            <person name="Helbig S."/>
            <person name="Rudolph W.W."/>
            <person name="Gunzer F."/>
        </authorList>
    </citation>
    <scope>NUCLEOTIDE SEQUENCE [LARGE SCALE GENOMIC DNA]</scope>
    <source>
        <strain evidence="5 6">DSM 106044</strain>
    </source>
</reference>
<name>A0A4U8QFA4_9FIRM</name>
<accession>A0A4U8QFA4</accession>
<keyword evidence="4" id="KW-1133">Transmembrane helix</keyword>
<evidence type="ECO:0000256" key="4">
    <source>
        <dbReference type="SAM" id="Phobius"/>
    </source>
</evidence>
<dbReference type="RefSeq" id="WP_047832983.1">
    <property type="nucleotide sequence ID" value="NZ_CABMJZ010000074.1"/>
</dbReference>
<dbReference type="PANTHER" id="PTHR43649:SF12">
    <property type="entry name" value="DIACETYLCHITOBIOSE BINDING PROTEIN DASA"/>
    <property type="match status" value="1"/>
</dbReference>
<evidence type="ECO:0000313" key="6">
    <source>
        <dbReference type="Proteomes" id="UP000306509"/>
    </source>
</evidence>
<dbReference type="Proteomes" id="UP000306509">
    <property type="component" value="Unassembled WGS sequence"/>
</dbReference>
<protein>
    <submittedName>
        <fullName evidence="5">Multiple sugar-binding protein</fullName>
    </submittedName>
</protein>
<gene>
    <name evidence="5" type="primary">msmE_1</name>
    <name evidence="5" type="ORF">DSM106044_00078</name>
</gene>
<evidence type="ECO:0000313" key="5">
    <source>
        <dbReference type="EMBL" id="TLD03054.1"/>
    </source>
</evidence>
<dbReference type="STRING" id="180332.GCA_000797495_02606"/>
<dbReference type="PROSITE" id="PS01037">
    <property type="entry name" value="SBP_BACTERIAL_1"/>
    <property type="match status" value="1"/>
</dbReference>
<comment type="similarity">
    <text evidence="1">Belongs to the bacterial solute-binding protein 1 family.</text>
</comment>
<evidence type="ECO:0000256" key="2">
    <source>
        <dbReference type="ARBA" id="ARBA00022448"/>
    </source>
</evidence>
<dbReference type="OrthoDB" id="9770625at2"/>
<dbReference type="Gene3D" id="3.40.190.10">
    <property type="entry name" value="Periplasmic binding protein-like II"/>
    <property type="match status" value="1"/>
</dbReference>
<evidence type="ECO:0000256" key="1">
    <source>
        <dbReference type="ARBA" id="ARBA00008520"/>
    </source>
</evidence>
<sequence>MKLRWLLGGAAACVLVMLVITYIGFSSKNNKGVKGEEGTEQIIRILAPDEGSVHKQALEETAQNYSRIRGNKQVEIQFISQENYQKEICMRTDEGTNTDLIICENTMMPSLIDMGILEDLTSYVEGNVKLRYQQNLWTNAISDGKYYGVPFTNDPYVLFYNKDLMKKESQAVPKTWDELLNVCDHIKGLGNYGFGFAAKQPEEVTSFFMQVLYSCGGSLREVNGSAGNQVFQFLLQLKNRKQISPDTINWSQSDLAHEFAKGHIAMMAGNASMASVLRTSRLGFEVGVAGMPSGKKEAYLLHGKNIGITKSADVEEAKKFLDYIRELDVANFLTKEMDSVPVLVEGVYEQKKIGPGKELVSDYMKNGVTKGAYDSWFDISAAVANGIYEILHERNVSVQEIGDAMQDKVRVAIIDK</sequence>
<proteinExistence type="inferred from homology"/>
<dbReference type="InterPro" id="IPR006059">
    <property type="entry name" value="SBP"/>
</dbReference>
<dbReference type="SUPFAM" id="SSF53850">
    <property type="entry name" value="Periplasmic binding protein-like II"/>
    <property type="match status" value="1"/>
</dbReference>
<dbReference type="EMBL" id="QGQD01000001">
    <property type="protein sequence ID" value="TLD03054.1"/>
    <property type="molecule type" value="Genomic_DNA"/>
</dbReference>
<comment type="caution">
    <text evidence="5">The sequence shown here is derived from an EMBL/GenBank/DDBJ whole genome shotgun (WGS) entry which is preliminary data.</text>
</comment>
<keyword evidence="3" id="KW-0732">Signal</keyword>
<dbReference type="InterPro" id="IPR050490">
    <property type="entry name" value="Bact_solute-bd_prot1"/>
</dbReference>
<keyword evidence="4" id="KW-0472">Membrane</keyword>
<keyword evidence="6" id="KW-1185">Reference proteome</keyword>
<dbReference type="GO" id="GO:0055085">
    <property type="term" value="P:transmembrane transport"/>
    <property type="evidence" value="ECO:0007669"/>
    <property type="project" value="InterPro"/>
</dbReference>
<dbReference type="PANTHER" id="PTHR43649">
    <property type="entry name" value="ARABINOSE-BINDING PROTEIN-RELATED"/>
    <property type="match status" value="1"/>
</dbReference>
<feature type="transmembrane region" description="Helical" evidence="4">
    <location>
        <begin position="6"/>
        <end position="25"/>
    </location>
</feature>
<dbReference type="InterPro" id="IPR006061">
    <property type="entry name" value="SBP_1_CS"/>
</dbReference>
<evidence type="ECO:0000256" key="3">
    <source>
        <dbReference type="ARBA" id="ARBA00022729"/>
    </source>
</evidence>
<dbReference type="Pfam" id="PF13416">
    <property type="entry name" value="SBP_bac_8"/>
    <property type="match status" value="1"/>
</dbReference>
<keyword evidence="4" id="KW-0812">Transmembrane</keyword>
<keyword evidence="2" id="KW-0813">Transport</keyword>